<dbReference type="EMBL" id="QYRP01000002">
    <property type="protein sequence ID" value="RJS44905.1"/>
    <property type="molecule type" value="Genomic_DNA"/>
</dbReference>
<comment type="caution">
    <text evidence="3">The sequence shown here is derived from an EMBL/GenBank/DDBJ whole genome shotgun (WGS) entry which is preliminary data.</text>
</comment>
<keyword evidence="4" id="KW-1185">Reference proteome</keyword>
<proteinExistence type="predicted"/>
<evidence type="ECO:0000256" key="1">
    <source>
        <dbReference type="SAM" id="MobiDB-lite"/>
    </source>
</evidence>
<organism evidence="3 4">
    <name type="scientific">Nocardioides cavernaquae</name>
    <dbReference type="NCBI Taxonomy" id="2321396"/>
    <lineage>
        <taxon>Bacteria</taxon>
        <taxon>Bacillati</taxon>
        <taxon>Actinomycetota</taxon>
        <taxon>Actinomycetes</taxon>
        <taxon>Propionibacteriales</taxon>
        <taxon>Nocardioidaceae</taxon>
        <taxon>Nocardioides</taxon>
    </lineage>
</organism>
<evidence type="ECO:0000313" key="4">
    <source>
        <dbReference type="Proteomes" id="UP000276542"/>
    </source>
</evidence>
<evidence type="ECO:0008006" key="5">
    <source>
        <dbReference type="Google" id="ProtNLM"/>
    </source>
</evidence>
<reference evidence="4" key="1">
    <citation type="submission" date="2018-09" db="EMBL/GenBank/DDBJ databases">
        <authorList>
            <person name="Zhu H."/>
        </authorList>
    </citation>
    <scope>NUCLEOTIDE SEQUENCE [LARGE SCALE GENOMIC DNA]</scope>
    <source>
        <strain evidence="4">K1W22B-1</strain>
    </source>
</reference>
<keyword evidence="2" id="KW-0472">Membrane</keyword>
<protein>
    <recommendedName>
        <fullName evidence="5">SHOCT domain-containing protein</fullName>
    </recommendedName>
</protein>
<gene>
    <name evidence="3" type="ORF">D4739_00695</name>
</gene>
<dbReference type="AlphaFoldDB" id="A0A3A5H651"/>
<evidence type="ECO:0000256" key="2">
    <source>
        <dbReference type="SAM" id="Phobius"/>
    </source>
</evidence>
<name>A0A3A5H651_9ACTN</name>
<evidence type="ECO:0000313" key="3">
    <source>
        <dbReference type="EMBL" id="RJS44905.1"/>
    </source>
</evidence>
<keyword evidence="2" id="KW-0812">Transmembrane</keyword>
<sequence>MTLAGEGVALAEEPSPGADDTLPGIPDGCIEWMESSEGAFTCTEHADLLAGDPMVGGPGEGIPAFFGVFFVLAILAAIAGTIWKVSTARRLAEQSGMDPGDATAMSLLTDNGLEATYVASQVRQGSDRSAGPSAADRLRDLEELRKQGLITASEYAERREVIVKSL</sequence>
<dbReference type="RefSeq" id="WP_120058763.1">
    <property type="nucleotide sequence ID" value="NZ_QYRP01000002.1"/>
</dbReference>
<keyword evidence="2" id="KW-1133">Transmembrane helix</keyword>
<feature type="transmembrane region" description="Helical" evidence="2">
    <location>
        <begin position="62"/>
        <end position="83"/>
    </location>
</feature>
<accession>A0A3A5H651</accession>
<feature type="region of interest" description="Disordered" evidence="1">
    <location>
        <begin position="1"/>
        <end position="26"/>
    </location>
</feature>
<dbReference type="Proteomes" id="UP000276542">
    <property type="component" value="Unassembled WGS sequence"/>
</dbReference>
<dbReference type="OrthoDB" id="3788317at2"/>